<dbReference type="Proteomes" id="UP000295783">
    <property type="component" value="Unassembled WGS sequence"/>
</dbReference>
<evidence type="ECO:0000313" key="4">
    <source>
        <dbReference type="Proteomes" id="UP000295783"/>
    </source>
</evidence>
<gene>
    <name evidence="3" type="ORF">A8950_2393</name>
</gene>
<accession>A0A4R6WVQ1</accession>
<keyword evidence="4" id="KW-1185">Reference proteome</keyword>
<name>A0A4R6WVQ1_9PROT</name>
<dbReference type="RefSeq" id="WP_166645133.1">
    <property type="nucleotide sequence ID" value="NZ_SNYW01000009.1"/>
</dbReference>
<comment type="caution">
    <text evidence="3">The sequence shown here is derived from an EMBL/GenBank/DDBJ whole genome shotgun (WGS) entry which is preliminary data.</text>
</comment>
<reference evidence="3 4" key="1">
    <citation type="submission" date="2019-03" db="EMBL/GenBank/DDBJ databases">
        <title>Genomic Encyclopedia of Type Strains, Phase III (KMG-III): the genomes of soil and plant-associated and newly described type strains.</title>
        <authorList>
            <person name="Whitman W."/>
        </authorList>
    </citation>
    <scope>NUCLEOTIDE SEQUENCE [LARGE SCALE GENOMIC DNA]</scope>
    <source>
        <strain evidence="3 4">CGMCC 1.7660</strain>
    </source>
</reference>
<keyword evidence="1" id="KW-0472">Membrane</keyword>
<keyword evidence="1" id="KW-1133">Transmembrane helix</keyword>
<evidence type="ECO:0000256" key="1">
    <source>
        <dbReference type="SAM" id="Phobius"/>
    </source>
</evidence>
<evidence type="ECO:0000313" key="3">
    <source>
        <dbReference type="EMBL" id="TDQ81328.1"/>
    </source>
</evidence>
<dbReference type="AlphaFoldDB" id="A0A4R6WVQ1"/>
<sequence length="198" mass="21158">MSRIETAIGAVEARSRAELVAVLAPRASEYRGTGLALSALLALLAGILAWYLLPWADGGDVLLAELVVFPLTLALLELTPLGDRLTLRPLKAEAAARLARASFLDLGLAGTPERNAVLFFVSLAEHHVEIIADVAIHSRVGTAAWQRIVDAFAADVRSGRLEEGFAVAIAAIGDRLAEQFPADGERRNEISNRFIVLA</sequence>
<dbReference type="Gene3D" id="3.10.310.50">
    <property type="match status" value="1"/>
</dbReference>
<keyword evidence="1" id="KW-0812">Transmembrane</keyword>
<evidence type="ECO:0000259" key="2">
    <source>
        <dbReference type="Pfam" id="PF04536"/>
    </source>
</evidence>
<dbReference type="Pfam" id="PF04536">
    <property type="entry name" value="TPM_phosphatase"/>
    <property type="match status" value="1"/>
</dbReference>
<proteinExistence type="predicted"/>
<dbReference type="EMBL" id="SNYW01000009">
    <property type="protein sequence ID" value="TDQ81328.1"/>
    <property type="molecule type" value="Genomic_DNA"/>
</dbReference>
<organism evidence="3 4">
    <name type="scientific">Dongia mobilis</name>
    <dbReference type="NCBI Taxonomy" id="578943"/>
    <lineage>
        <taxon>Bacteria</taxon>
        <taxon>Pseudomonadati</taxon>
        <taxon>Pseudomonadota</taxon>
        <taxon>Alphaproteobacteria</taxon>
        <taxon>Rhodospirillales</taxon>
        <taxon>Dongiaceae</taxon>
        <taxon>Dongia</taxon>
    </lineage>
</organism>
<protein>
    <submittedName>
        <fullName evidence="3">Putative membrane protein</fullName>
    </submittedName>
</protein>
<feature type="domain" description="TPM" evidence="2">
    <location>
        <begin position="86"/>
        <end position="174"/>
    </location>
</feature>
<dbReference type="InterPro" id="IPR007621">
    <property type="entry name" value="TPM_dom"/>
</dbReference>
<feature type="transmembrane region" description="Helical" evidence="1">
    <location>
        <begin position="35"/>
        <end position="56"/>
    </location>
</feature>